<sequence>MSDQFLPAVDGLSSHPPRLIVIYGDGISEAQEILPSREAREALSASDLIKESVPMDLPMDGYEFTTVRHLIEYPEVDHKLMHEFEDACTRYDEWMDAHRGLHDELATRMQRDAEAKAADKTNKKKKKNTKSWR</sequence>
<dbReference type="AlphaFoldDB" id="C5L8L9"/>
<accession>C5L8L9</accession>
<reference evidence="2 3" key="1">
    <citation type="submission" date="2008-07" db="EMBL/GenBank/DDBJ databases">
        <authorList>
            <person name="El-Sayed N."/>
            <person name="Caler E."/>
            <person name="Inman J."/>
            <person name="Amedeo P."/>
            <person name="Hass B."/>
            <person name="Wortman J."/>
        </authorList>
    </citation>
    <scope>NUCLEOTIDE SEQUENCE [LARGE SCALE GENOMIC DNA]</scope>
    <source>
        <strain evidence="3">ATCC 50983 / TXsc</strain>
    </source>
</reference>
<evidence type="ECO:0000313" key="2">
    <source>
        <dbReference type="EMBL" id="EER06932.1"/>
    </source>
</evidence>
<dbReference type="EMBL" id="GG680193">
    <property type="protein sequence ID" value="EER06932.1"/>
    <property type="molecule type" value="Genomic_DNA"/>
</dbReference>
<dbReference type="RefSeq" id="XP_002775116.1">
    <property type="nucleotide sequence ID" value="XM_002775070.1"/>
</dbReference>
<dbReference type="Proteomes" id="UP000007800">
    <property type="component" value="Unassembled WGS sequence"/>
</dbReference>
<feature type="region of interest" description="Disordered" evidence="1">
    <location>
        <begin position="108"/>
        <end position="133"/>
    </location>
</feature>
<feature type="compositionally biased region" description="Basic residues" evidence="1">
    <location>
        <begin position="122"/>
        <end position="133"/>
    </location>
</feature>
<evidence type="ECO:0000313" key="3">
    <source>
        <dbReference type="Proteomes" id="UP000007800"/>
    </source>
</evidence>
<name>C5L8L9_PERM5</name>
<dbReference type="GeneID" id="9059129"/>
<proteinExistence type="predicted"/>
<feature type="compositionally biased region" description="Basic and acidic residues" evidence="1">
    <location>
        <begin position="108"/>
        <end position="121"/>
    </location>
</feature>
<keyword evidence="3" id="KW-1185">Reference proteome</keyword>
<organism evidence="3">
    <name type="scientific">Perkinsus marinus (strain ATCC 50983 / TXsc)</name>
    <dbReference type="NCBI Taxonomy" id="423536"/>
    <lineage>
        <taxon>Eukaryota</taxon>
        <taxon>Sar</taxon>
        <taxon>Alveolata</taxon>
        <taxon>Perkinsozoa</taxon>
        <taxon>Perkinsea</taxon>
        <taxon>Perkinsida</taxon>
        <taxon>Perkinsidae</taxon>
        <taxon>Perkinsus</taxon>
    </lineage>
</organism>
<protein>
    <submittedName>
        <fullName evidence="2">Uncharacterized protein</fullName>
    </submittedName>
</protein>
<dbReference type="OrthoDB" id="10530123at2759"/>
<evidence type="ECO:0000256" key="1">
    <source>
        <dbReference type="SAM" id="MobiDB-lite"/>
    </source>
</evidence>
<gene>
    <name evidence="2" type="ORF">Pmar_PMAR021606</name>
</gene>
<dbReference type="InParanoid" id="C5L8L9"/>